<dbReference type="OrthoDB" id="1157330at2"/>
<dbReference type="Pfam" id="PF00857">
    <property type="entry name" value="Isochorismatase"/>
    <property type="match status" value="1"/>
</dbReference>
<dbReference type="SUPFAM" id="SSF52499">
    <property type="entry name" value="Isochorismatase-like hydrolases"/>
    <property type="match status" value="1"/>
</dbReference>
<organism evidence="3 4">
    <name type="scientific">Vibrio mimicus</name>
    <dbReference type="NCBI Taxonomy" id="674"/>
    <lineage>
        <taxon>Bacteria</taxon>
        <taxon>Pseudomonadati</taxon>
        <taxon>Pseudomonadota</taxon>
        <taxon>Gammaproteobacteria</taxon>
        <taxon>Vibrionales</taxon>
        <taxon>Vibrionaceae</taxon>
        <taxon>Vibrio</taxon>
    </lineage>
</organism>
<name>A0A2J9VK28_VIBMI</name>
<dbReference type="InterPro" id="IPR000868">
    <property type="entry name" value="Isochorismatase-like_dom"/>
</dbReference>
<keyword evidence="1" id="KW-0378">Hydrolase</keyword>
<dbReference type="RefSeq" id="WP_000750462.1">
    <property type="nucleotide sequence ID" value="NZ_CAWMSS010000002.1"/>
</dbReference>
<dbReference type="AlphaFoldDB" id="A0A2J9VK28"/>
<gene>
    <name evidence="3" type="ORF">AL544_004240</name>
</gene>
<dbReference type="PANTHER" id="PTHR43540">
    <property type="entry name" value="PEROXYUREIDOACRYLATE/UREIDOACRYLATE AMIDOHYDROLASE-RELATED"/>
    <property type="match status" value="1"/>
</dbReference>
<evidence type="ECO:0000313" key="4">
    <source>
        <dbReference type="Proteomes" id="UP000053748"/>
    </source>
</evidence>
<protein>
    <submittedName>
        <fullName evidence="3">Isochorismatase</fullName>
    </submittedName>
</protein>
<dbReference type="Gene3D" id="3.40.50.850">
    <property type="entry name" value="Isochorismatase-like"/>
    <property type="match status" value="1"/>
</dbReference>
<evidence type="ECO:0000313" key="3">
    <source>
        <dbReference type="EMBL" id="PNM64129.1"/>
    </source>
</evidence>
<dbReference type="Proteomes" id="UP000053748">
    <property type="component" value="Unassembled WGS sequence"/>
</dbReference>
<sequence>MKKTALLVIDVQHGLFAPEPRPYAADEVVNNINLLTHWARQHSLPVVFIQHQEPGLEADSADWQLEHQLNVAASDHFIRKTTPDSFLHTELAALLEENAIEHLIVTGYASDFCVDTTIRSAAGKGFSIQIVSDGHTTHDTPYASGELIRHHHTYALSHTSSFGVPITAITTQSLLAEQPKR</sequence>
<comment type="caution">
    <text evidence="3">The sequence shown here is derived from an EMBL/GenBank/DDBJ whole genome shotgun (WGS) entry which is preliminary data.</text>
</comment>
<reference evidence="3" key="1">
    <citation type="submission" date="2017-12" db="EMBL/GenBank/DDBJ databases">
        <title>FDA dAtabase for Regulatory Grade micrObial Sequences (FDA-ARGOS): Supporting development and validation of Infectious Disease Dx tests.</title>
        <authorList>
            <person name="Hoffmann M."/>
            <person name="Allard M."/>
            <person name="Evans P."/>
            <person name="Brown E."/>
            <person name="Tallon L.J."/>
            <person name="Sadzewicz L."/>
            <person name="Sengamalay N."/>
            <person name="Ott S."/>
            <person name="Godinez A."/>
            <person name="Nagaraj S."/>
            <person name="Vavikolanu K."/>
            <person name="Aluvathingal J."/>
            <person name="Nadendla S."/>
            <person name="Hobson J."/>
            <person name="Sichtig H."/>
        </authorList>
    </citation>
    <scope>NUCLEOTIDE SEQUENCE [LARGE SCALE GENOMIC DNA]</scope>
    <source>
        <strain evidence="3">FDAARGOS_113</strain>
    </source>
</reference>
<dbReference type="STRING" id="674.VM_16420"/>
<evidence type="ECO:0000256" key="1">
    <source>
        <dbReference type="ARBA" id="ARBA00022801"/>
    </source>
</evidence>
<feature type="domain" description="Isochorismatase-like" evidence="2">
    <location>
        <begin position="4"/>
        <end position="162"/>
    </location>
</feature>
<dbReference type="InterPro" id="IPR050272">
    <property type="entry name" value="Isochorismatase-like_hydrls"/>
</dbReference>
<dbReference type="InterPro" id="IPR036380">
    <property type="entry name" value="Isochorismatase-like_sf"/>
</dbReference>
<evidence type="ECO:0000259" key="2">
    <source>
        <dbReference type="Pfam" id="PF00857"/>
    </source>
</evidence>
<dbReference type="EMBL" id="LOSJ02000001">
    <property type="protein sequence ID" value="PNM64129.1"/>
    <property type="molecule type" value="Genomic_DNA"/>
</dbReference>
<proteinExistence type="predicted"/>
<keyword evidence="4" id="KW-1185">Reference proteome</keyword>
<accession>A0A2J9VK28</accession>
<dbReference type="PANTHER" id="PTHR43540:SF14">
    <property type="entry name" value="ISOCHORISMATASE"/>
    <property type="match status" value="1"/>
</dbReference>
<dbReference type="GO" id="GO:0016787">
    <property type="term" value="F:hydrolase activity"/>
    <property type="evidence" value="ECO:0007669"/>
    <property type="project" value="UniProtKB-KW"/>
</dbReference>